<feature type="region of interest" description="Disordered" evidence="5">
    <location>
        <begin position="1"/>
        <end position="21"/>
    </location>
</feature>
<comment type="caution">
    <text evidence="8">The sequence shown here is derived from an EMBL/GenBank/DDBJ whole genome shotgun (WGS) entry which is preliminary data.</text>
</comment>
<evidence type="ECO:0008006" key="10">
    <source>
        <dbReference type="Google" id="ProtNLM"/>
    </source>
</evidence>
<dbReference type="Gene3D" id="3.30.40.10">
    <property type="entry name" value="Zinc/RING finger domain, C3HC4 (zinc finger)"/>
    <property type="match status" value="2"/>
</dbReference>
<evidence type="ECO:0000256" key="2">
    <source>
        <dbReference type="ARBA" id="ARBA00022771"/>
    </source>
</evidence>
<evidence type="ECO:0000256" key="1">
    <source>
        <dbReference type="ARBA" id="ARBA00022723"/>
    </source>
</evidence>
<feature type="domain" description="RING-type" evidence="6">
    <location>
        <begin position="508"/>
        <end position="547"/>
    </location>
</feature>
<dbReference type="InterPro" id="IPR017455">
    <property type="entry name" value="Znf_FYVE-rel"/>
</dbReference>
<dbReference type="SUPFAM" id="SSF57850">
    <property type="entry name" value="RING/U-box"/>
    <property type="match status" value="1"/>
</dbReference>
<dbReference type="GO" id="GO:0008270">
    <property type="term" value="F:zinc ion binding"/>
    <property type="evidence" value="ECO:0007669"/>
    <property type="project" value="UniProtKB-KW"/>
</dbReference>
<feature type="compositionally biased region" description="Pro residues" evidence="5">
    <location>
        <begin position="471"/>
        <end position="493"/>
    </location>
</feature>
<feature type="compositionally biased region" description="Pro residues" evidence="5">
    <location>
        <begin position="217"/>
        <end position="250"/>
    </location>
</feature>
<accession>A0A9P5THR6</accession>
<proteinExistence type="predicted"/>
<protein>
    <recommendedName>
        <fullName evidence="10">RING-type domain-containing protein</fullName>
    </recommendedName>
</protein>
<feature type="compositionally biased region" description="Low complexity" evidence="5">
    <location>
        <begin position="443"/>
        <end position="460"/>
    </location>
</feature>
<keyword evidence="1" id="KW-0479">Metal-binding</keyword>
<keyword evidence="3" id="KW-0862">Zinc</keyword>
<dbReference type="Proteomes" id="UP000724874">
    <property type="component" value="Unassembled WGS sequence"/>
</dbReference>
<gene>
    <name evidence="8" type="ORF">CPB84DRAFT_1686646</name>
</gene>
<feature type="compositionally biased region" description="Polar residues" evidence="5">
    <location>
        <begin position="309"/>
        <end position="320"/>
    </location>
</feature>
<dbReference type="EMBL" id="JADNYJ010000122">
    <property type="protein sequence ID" value="KAF8882505.1"/>
    <property type="molecule type" value="Genomic_DNA"/>
</dbReference>
<dbReference type="Pfam" id="PF01363">
    <property type="entry name" value="FYVE"/>
    <property type="match status" value="1"/>
</dbReference>
<dbReference type="InterPro" id="IPR013083">
    <property type="entry name" value="Znf_RING/FYVE/PHD"/>
</dbReference>
<dbReference type="SMART" id="SM00064">
    <property type="entry name" value="FYVE"/>
    <property type="match status" value="1"/>
</dbReference>
<keyword evidence="2 4" id="KW-0863">Zinc-finger</keyword>
<dbReference type="OrthoDB" id="3045089at2759"/>
<dbReference type="PANTHER" id="PTHR14879:SF5">
    <property type="entry name" value="RING-TYPE DOMAIN-CONTAINING PROTEIN"/>
    <property type="match status" value="1"/>
</dbReference>
<dbReference type="InterPro" id="IPR051728">
    <property type="entry name" value="RING-FYVE_E3_ubiquitin-ligase"/>
</dbReference>
<dbReference type="PROSITE" id="PS50178">
    <property type="entry name" value="ZF_FYVE"/>
    <property type="match status" value="1"/>
</dbReference>
<evidence type="ECO:0000256" key="3">
    <source>
        <dbReference type="ARBA" id="ARBA00022833"/>
    </source>
</evidence>
<feature type="compositionally biased region" description="Low complexity" evidence="5">
    <location>
        <begin position="331"/>
        <end position="340"/>
    </location>
</feature>
<feature type="compositionally biased region" description="Pro residues" evidence="5">
    <location>
        <begin position="193"/>
        <end position="206"/>
    </location>
</feature>
<feature type="domain" description="FYVE-type" evidence="7">
    <location>
        <begin position="27"/>
        <end position="85"/>
    </location>
</feature>
<dbReference type="InterPro" id="IPR011011">
    <property type="entry name" value="Znf_FYVE_PHD"/>
</dbReference>
<dbReference type="InterPro" id="IPR001841">
    <property type="entry name" value="Znf_RING"/>
</dbReference>
<dbReference type="Pfam" id="PF13920">
    <property type="entry name" value="zf-C3HC4_3"/>
    <property type="match status" value="1"/>
</dbReference>
<feature type="compositionally biased region" description="Pro residues" evidence="5">
    <location>
        <begin position="341"/>
        <end position="358"/>
    </location>
</feature>
<evidence type="ECO:0000259" key="6">
    <source>
        <dbReference type="PROSITE" id="PS50089"/>
    </source>
</evidence>
<evidence type="ECO:0000313" key="9">
    <source>
        <dbReference type="Proteomes" id="UP000724874"/>
    </source>
</evidence>
<organism evidence="8 9">
    <name type="scientific">Gymnopilus junonius</name>
    <name type="common">Spectacular rustgill mushroom</name>
    <name type="synonym">Gymnopilus spectabilis subsp. junonius</name>
    <dbReference type="NCBI Taxonomy" id="109634"/>
    <lineage>
        <taxon>Eukaryota</taxon>
        <taxon>Fungi</taxon>
        <taxon>Dikarya</taxon>
        <taxon>Basidiomycota</taxon>
        <taxon>Agaricomycotina</taxon>
        <taxon>Agaricomycetes</taxon>
        <taxon>Agaricomycetidae</taxon>
        <taxon>Agaricales</taxon>
        <taxon>Agaricineae</taxon>
        <taxon>Hymenogastraceae</taxon>
        <taxon>Gymnopilus</taxon>
    </lineage>
</organism>
<evidence type="ECO:0000256" key="5">
    <source>
        <dbReference type="SAM" id="MobiDB-lite"/>
    </source>
</evidence>
<dbReference type="InterPro" id="IPR000306">
    <property type="entry name" value="Znf_FYVE"/>
</dbReference>
<feature type="compositionally biased region" description="Basic and acidic residues" evidence="5">
    <location>
        <begin position="411"/>
        <end position="442"/>
    </location>
</feature>
<evidence type="ECO:0000259" key="7">
    <source>
        <dbReference type="PROSITE" id="PS50178"/>
    </source>
</evidence>
<dbReference type="PROSITE" id="PS50089">
    <property type="entry name" value="ZF_RING_2"/>
    <property type="match status" value="1"/>
</dbReference>
<feature type="region of interest" description="Disordered" evidence="5">
    <location>
        <begin position="411"/>
        <end position="497"/>
    </location>
</feature>
<dbReference type="SMART" id="SM00184">
    <property type="entry name" value="RING"/>
    <property type="match status" value="2"/>
</dbReference>
<dbReference type="AlphaFoldDB" id="A0A9P5THR6"/>
<sequence length="562" mass="61997">MSDAGRGIPLLSGPPPPTDSSHAEIACRKCGKEFNMIFARARKCNHCGYSYCQSCSDYQALMPRSGAEMGYDPMNVCAFCIEHLTSTDIVFPPFESSNLALTYFFYCATVTAAGRQQLKQMSLGKLKKYISAYNIKAGRVVEKDDLIDAILNARGQNGCLLAANETYYRKYSVPNKTPSSRPRGLFSRQPGPSANPPPNPPRPGPMPEFLRPDLAPDNPPPPPPHAPRPQYGPPPQQQQYNPPPQTPPRPHSAYPNAPPHNYYQQYHTPQPPRPQQGGTYNQGYPGQSGHGYQAPLRGQAQAPPPPQYSRPQTQPTQPQYNHAPRPPPRPATQRPAQQSQPPQPPPRPRTVSTTPPPTLDQLLTMAPEAIGSLSISVLKDILFKNHVNSGQILEKSDLVKKVLTLVETEKVDRERHRQAEEREEMERLQREAERRQELERQRAAAAAATEASANQEQQQQDGKSPNDLSEPHPPPTSSSPKPAPAPAPAPIPPQVYGSASSLERTGLCVICQDEEANIAIVDCGHMAMCRSCADLVMASSRECPLCRTRIVTEARLLRIYRT</sequence>
<reference evidence="8" key="1">
    <citation type="submission" date="2020-11" db="EMBL/GenBank/DDBJ databases">
        <authorList>
            <consortium name="DOE Joint Genome Institute"/>
            <person name="Ahrendt S."/>
            <person name="Riley R."/>
            <person name="Andreopoulos W."/>
            <person name="LaButti K."/>
            <person name="Pangilinan J."/>
            <person name="Ruiz-duenas F.J."/>
            <person name="Barrasa J.M."/>
            <person name="Sanchez-Garcia M."/>
            <person name="Camarero S."/>
            <person name="Miyauchi S."/>
            <person name="Serrano A."/>
            <person name="Linde D."/>
            <person name="Babiker R."/>
            <person name="Drula E."/>
            <person name="Ayuso-Fernandez I."/>
            <person name="Pacheco R."/>
            <person name="Padilla G."/>
            <person name="Ferreira P."/>
            <person name="Barriuso J."/>
            <person name="Kellner H."/>
            <person name="Castanera R."/>
            <person name="Alfaro M."/>
            <person name="Ramirez L."/>
            <person name="Pisabarro A.G."/>
            <person name="Kuo A."/>
            <person name="Tritt A."/>
            <person name="Lipzen A."/>
            <person name="He G."/>
            <person name="Yan M."/>
            <person name="Ng V."/>
            <person name="Cullen D."/>
            <person name="Martin F."/>
            <person name="Rosso M.-N."/>
            <person name="Henrissat B."/>
            <person name="Hibbett D."/>
            <person name="Martinez A.T."/>
            <person name="Grigoriev I.V."/>
        </authorList>
    </citation>
    <scope>NUCLEOTIDE SEQUENCE</scope>
    <source>
        <strain evidence="8">AH 44721</strain>
    </source>
</reference>
<dbReference type="SUPFAM" id="SSF57903">
    <property type="entry name" value="FYVE/PHD zinc finger"/>
    <property type="match status" value="1"/>
</dbReference>
<name>A0A9P5THR6_GYMJU</name>
<keyword evidence="9" id="KW-1185">Reference proteome</keyword>
<evidence type="ECO:0000313" key="8">
    <source>
        <dbReference type="EMBL" id="KAF8882505.1"/>
    </source>
</evidence>
<dbReference type="PANTHER" id="PTHR14879">
    <property type="entry name" value="CASPASE REGULATOR, RING FINGER DOMAIN-CONTAINING"/>
    <property type="match status" value="1"/>
</dbReference>
<evidence type="ECO:0000256" key="4">
    <source>
        <dbReference type="PROSITE-ProRule" id="PRU00175"/>
    </source>
</evidence>
<feature type="region of interest" description="Disordered" evidence="5">
    <location>
        <begin position="172"/>
        <end position="360"/>
    </location>
</feature>